<keyword evidence="2" id="KW-1185">Reference proteome</keyword>
<proteinExistence type="predicted"/>
<organism evidence="1 2">
    <name type="scientific">Lysinibacillus pakistanensis</name>
    <dbReference type="NCBI Taxonomy" id="759811"/>
    <lineage>
        <taxon>Bacteria</taxon>
        <taxon>Bacillati</taxon>
        <taxon>Bacillota</taxon>
        <taxon>Bacilli</taxon>
        <taxon>Bacillales</taxon>
        <taxon>Bacillaceae</taxon>
        <taxon>Lysinibacillus</taxon>
    </lineage>
</organism>
<accession>A0ABX6DAI0</accession>
<evidence type="ECO:0000313" key="2">
    <source>
        <dbReference type="Proteomes" id="UP000373269"/>
    </source>
</evidence>
<dbReference type="RefSeq" id="WP_369595745.1">
    <property type="nucleotide sequence ID" value="NZ_CP045835.1"/>
</dbReference>
<protein>
    <submittedName>
        <fullName evidence="1">Uncharacterized protein</fullName>
    </submittedName>
</protein>
<dbReference type="Proteomes" id="UP000373269">
    <property type="component" value="Chromosome"/>
</dbReference>
<reference evidence="1 2" key="1">
    <citation type="submission" date="2019-11" db="EMBL/GenBank/DDBJ databases">
        <title>Whole Genome Sequencing and Comparative Genomic Analyses of Lysinibacillus pakistanensis LZH-9, a Halotolerant Strain with Excellent COD Removal Capability.</title>
        <authorList>
            <person name="Zhou H."/>
        </authorList>
    </citation>
    <scope>NUCLEOTIDE SEQUENCE [LARGE SCALE GENOMIC DNA]</scope>
    <source>
        <strain evidence="1 2">LZH-9</strain>
    </source>
</reference>
<dbReference type="EMBL" id="CP045835">
    <property type="protein sequence ID" value="QGG51589.1"/>
    <property type="molecule type" value="Genomic_DNA"/>
</dbReference>
<gene>
    <name evidence="1" type="ORF">GDS87_11790</name>
</gene>
<name>A0ABX6DAI0_9BACI</name>
<sequence length="72" mass="8639">MELKFTVIKNDDLDSAYLMYPSLCRSFELLQDKIKHYREYEGKKENTYLVINADEPYVDEVIDILKRHGHWG</sequence>
<evidence type="ECO:0000313" key="1">
    <source>
        <dbReference type="EMBL" id="QGG51589.1"/>
    </source>
</evidence>